<dbReference type="EMBL" id="DS268452">
    <property type="protein sequence ID" value="EFP04074.1"/>
    <property type="molecule type" value="Genomic_DNA"/>
</dbReference>
<feature type="signal peptide" evidence="2">
    <location>
        <begin position="1"/>
        <end position="22"/>
    </location>
</feature>
<feature type="compositionally biased region" description="Polar residues" evidence="1">
    <location>
        <begin position="131"/>
        <end position="143"/>
    </location>
</feature>
<name>E3MKM7_CAERE</name>
<keyword evidence="2" id="KW-0732">Signal</keyword>
<sequence length="143" mass="16183">MSFTLIAPFLSIIFLYCTKEDGNFIEEDLGKKNRSAMNDYFACLLCFRKKADSQPPQEIIQRNEEINQNAEPINEGPIIEVGNASESIEEEETSTGEVEREEIRRALERGATVTRVEKICIIPDPPRSRRSTMMSADGQTAHD</sequence>
<organism evidence="4">
    <name type="scientific">Caenorhabditis remanei</name>
    <name type="common">Caenorhabditis vulgaris</name>
    <dbReference type="NCBI Taxonomy" id="31234"/>
    <lineage>
        <taxon>Eukaryota</taxon>
        <taxon>Metazoa</taxon>
        <taxon>Ecdysozoa</taxon>
        <taxon>Nematoda</taxon>
        <taxon>Chromadorea</taxon>
        <taxon>Rhabditida</taxon>
        <taxon>Rhabditina</taxon>
        <taxon>Rhabditomorpha</taxon>
        <taxon>Rhabditoidea</taxon>
        <taxon>Rhabditidae</taxon>
        <taxon>Peloderinae</taxon>
        <taxon>Caenorhabditis</taxon>
    </lineage>
</organism>
<evidence type="ECO:0000313" key="3">
    <source>
        <dbReference type="EMBL" id="EFP04074.1"/>
    </source>
</evidence>
<gene>
    <name evidence="3" type="ORF">CRE_27707</name>
</gene>
<evidence type="ECO:0000256" key="1">
    <source>
        <dbReference type="SAM" id="MobiDB-lite"/>
    </source>
</evidence>
<feature type="chain" id="PRO_5015089838" evidence="2">
    <location>
        <begin position="23"/>
        <end position="143"/>
    </location>
</feature>
<keyword evidence="4" id="KW-1185">Reference proteome</keyword>
<evidence type="ECO:0000256" key="2">
    <source>
        <dbReference type="SAM" id="SignalP"/>
    </source>
</evidence>
<dbReference type="AlphaFoldDB" id="E3MKM7"/>
<dbReference type="HOGENOM" id="CLU_1808017_0_0_1"/>
<reference evidence="3" key="1">
    <citation type="submission" date="2007-07" db="EMBL/GenBank/DDBJ databases">
        <title>PCAP assembly of the Caenorhabditis remanei genome.</title>
        <authorList>
            <consortium name="The Caenorhabditis remanei Sequencing Consortium"/>
            <person name="Wilson R.K."/>
        </authorList>
    </citation>
    <scope>NUCLEOTIDE SEQUENCE [LARGE SCALE GENOMIC DNA]</scope>
    <source>
        <strain evidence="3">PB4641</strain>
    </source>
</reference>
<feature type="region of interest" description="Disordered" evidence="1">
    <location>
        <begin position="63"/>
        <end position="102"/>
    </location>
</feature>
<feature type="region of interest" description="Disordered" evidence="1">
    <location>
        <begin position="122"/>
        <end position="143"/>
    </location>
</feature>
<evidence type="ECO:0000313" key="4">
    <source>
        <dbReference type="Proteomes" id="UP000008281"/>
    </source>
</evidence>
<accession>E3MKM7</accession>
<protein>
    <submittedName>
        <fullName evidence="3">Uncharacterized protein</fullName>
    </submittedName>
</protein>
<dbReference type="Proteomes" id="UP000008281">
    <property type="component" value="Unassembled WGS sequence"/>
</dbReference>
<proteinExistence type="predicted"/>